<accession>A0A0G0W9L6</accession>
<comment type="caution">
    <text evidence="9">The sequence shown here is derived from an EMBL/GenBank/DDBJ whole genome shotgun (WGS) entry which is preliminary data.</text>
</comment>
<dbReference type="Proteomes" id="UP000033869">
    <property type="component" value="Unassembled WGS sequence"/>
</dbReference>
<organism evidence="9 10">
    <name type="scientific">candidate division CPR2 bacterium GW2011_GWC1_41_48</name>
    <dbReference type="NCBI Taxonomy" id="1618344"/>
    <lineage>
        <taxon>Bacteria</taxon>
        <taxon>Bacteria division CPR2</taxon>
    </lineage>
</organism>
<evidence type="ECO:0000259" key="8">
    <source>
        <dbReference type="Pfam" id="PF17768"/>
    </source>
</evidence>
<evidence type="ECO:0000313" key="9">
    <source>
        <dbReference type="EMBL" id="KKS09645.1"/>
    </source>
</evidence>
<evidence type="ECO:0000256" key="1">
    <source>
        <dbReference type="ARBA" id="ARBA00005915"/>
    </source>
</evidence>
<name>A0A0G0W9L6_UNCC2</name>
<dbReference type="SUPFAM" id="SSF64182">
    <property type="entry name" value="DHH phosphoesterases"/>
    <property type="match status" value="1"/>
</dbReference>
<dbReference type="InterPro" id="IPR041122">
    <property type="entry name" value="RecJ_OB"/>
</dbReference>
<dbReference type="InterPro" id="IPR003156">
    <property type="entry name" value="DHHA1_dom"/>
</dbReference>
<dbReference type="Pfam" id="PF01368">
    <property type="entry name" value="DHH"/>
    <property type="match status" value="1"/>
</dbReference>
<dbReference type="GO" id="GO:0008409">
    <property type="term" value="F:5'-3' exonuclease activity"/>
    <property type="evidence" value="ECO:0007669"/>
    <property type="project" value="InterPro"/>
</dbReference>
<protein>
    <recommendedName>
        <fullName evidence="2">Single-stranded-DNA-specific exonuclease RecJ</fullName>
    </recommendedName>
</protein>
<keyword evidence="4 9" id="KW-0378">Hydrolase</keyword>
<dbReference type="GO" id="GO:0006281">
    <property type="term" value="P:DNA repair"/>
    <property type="evidence" value="ECO:0007669"/>
    <property type="project" value="InterPro"/>
</dbReference>
<evidence type="ECO:0000259" key="6">
    <source>
        <dbReference type="Pfam" id="PF01368"/>
    </source>
</evidence>
<dbReference type="InterPro" id="IPR004610">
    <property type="entry name" value="RecJ"/>
</dbReference>
<dbReference type="AlphaFoldDB" id="A0A0G0W9L6"/>
<dbReference type="Gene3D" id="3.10.310.30">
    <property type="match status" value="1"/>
</dbReference>
<reference evidence="9 10" key="1">
    <citation type="journal article" date="2015" name="Nature">
        <title>rRNA introns, odd ribosomes, and small enigmatic genomes across a large radiation of phyla.</title>
        <authorList>
            <person name="Brown C.T."/>
            <person name="Hug L.A."/>
            <person name="Thomas B.C."/>
            <person name="Sharon I."/>
            <person name="Castelle C.J."/>
            <person name="Singh A."/>
            <person name="Wilkins M.J."/>
            <person name="Williams K.H."/>
            <person name="Banfield J.F."/>
        </authorList>
    </citation>
    <scope>NUCLEOTIDE SEQUENCE [LARGE SCALE GENOMIC DNA]</scope>
</reference>
<feature type="domain" description="RecJ OB" evidence="8">
    <location>
        <begin position="458"/>
        <end position="561"/>
    </location>
</feature>
<evidence type="ECO:0000256" key="3">
    <source>
        <dbReference type="ARBA" id="ARBA00022722"/>
    </source>
</evidence>
<proteinExistence type="inferred from homology"/>
<feature type="domain" description="DHHA1" evidence="7">
    <location>
        <begin position="348"/>
        <end position="435"/>
    </location>
</feature>
<dbReference type="NCBIfam" id="TIGR00644">
    <property type="entry name" value="recJ"/>
    <property type="match status" value="1"/>
</dbReference>
<dbReference type="GO" id="GO:0006310">
    <property type="term" value="P:DNA recombination"/>
    <property type="evidence" value="ECO:0007669"/>
    <property type="project" value="InterPro"/>
</dbReference>
<dbReference type="GO" id="GO:0003676">
    <property type="term" value="F:nucleic acid binding"/>
    <property type="evidence" value="ECO:0007669"/>
    <property type="project" value="InterPro"/>
</dbReference>
<comment type="similarity">
    <text evidence="1">Belongs to the RecJ family.</text>
</comment>
<keyword evidence="5 9" id="KW-0269">Exonuclease</keyword>
<sequence>MKKPEKKKWVEKGAPEDYLLKDFFHRVIADIFYNRGINNLKEAEDFLSPDFKKLPSPYLIPNIEKAAKRVLGAIHKKELICVYGDYDVDGITSTALIINILEQLKANYTYYIPSRLKEGYGLNKPAISKLAIAGVKLIITVDCGITALKEVELAREKGIDVIITDHHEVPEILPKAYAIVHPDSPGSKYPHKNLAGVGVAFKLAHVILNEAKYEKAEEYLKWLLDLVALGTIADIVPLVGENRILAHYGLIVLGKTKRIGLDSMYESAGIKKEDVTSYNVAFQIAPRLNAAGRITHAEEGLKILLSQDKKEASKLAAHLSSLNSKRQETTKRILDEALEMIDQLPDDQRFIILSSKEWSSGVIGIVASKIIESYSRPVILLQETDDLLHGSARSIEEMDLYQALKQCEQHLTNFGGHKGAAGLSLKKNKLKDLTLSLEEIGIKILDLESLLPSIDIETLVSFSEINDSLFETLRKLAPHGAGNPVPVFATKDILVISANAVGAEKKHLKLRLSDLDGYSFEAIGFGMGDLLLTPGSKVDLVYRLHENVWNGKKSLELIVLDLCIQD</sequence>
<dbReference type="InterPro" id="IPR051673">
    <property type="entry name" value="SSDNA_exonuclease_RecJ"/>
</dbReference>
<dbReference type="Pfam" id="PF17768">
    <property type="entry name" value="RecJ_OB"/>
    <property type="match status" value="1"/>
</dbReference>
<dbReference type="Gene3D" id="3.90.1640.30">
    <property type="match status" value="1"/>
</dbReference>
<evidence type="ECO:0000256" key="2">
    <source>
        <dbReference type="ARBA" id="ARBA00019841"/>
    </source>
</evidence>
<evidence type="ECO:0000256" key="5">
    <source>
        <dbReference type="ARBA" id="ARBA00022839"/>
    </source>
</evidence>
<evidence type="ECO:0000256" key="4">
    <source>
        <dbReference type="ARBA" id="ARBA00022801"/>
    </source>
</evidence>
<dbReference type="EMBL" id="LCBL01000001">
    <property type="protein sequence ID" value="KKS09645.1"/>
    <property type="molecule type" value="Genomic_DNA"/>
</dbReference>
<dbReference type="InterPro" id="IPR001667">
    <property type="entry name" value="DDH_dom"/>
</dbReference>
<dbReference type="Pfam" id="PF02272">
    <property type="entry name" value="DHHA1"/>
    <property type="match status" value="1"/>
</dbReference>
<evidence type="ECO:0000313" key="10">
    <source>
        <dbReference type="Proteomes" id="UP000033869"/>
    </source>
</evidence>
<evidence type="ECO:0000259" key="7">
    <source>
        <dbReference type="Pfam" id="PF02272"/>
    </source>
</evidence>
<dbReference type="PANTHER" id="PTHR30255">
    <property type="entry name" value="SINGLE-STRANDED-DNA-SPECIFIC EXONUCLEASE RECJ"/>
    <property type="match status" value="1"/>
</dbReference>
<dbReference type="InterPro" id="IPR038763">
    <property type="entry name" value="DHH_sf"/>
</dbReference>
<dbReference type="PANTHER" id="PTHR30255:SF2">
    <property type="entry name" value="SINGLE-STRANDED-DNA-SPECIFIC EXONUCLEASE RECJ"/>
    <property type="match status" value="1"/>
</dbReference>
<keyword evidence="3" id="KW-0540">Nuclease</keyword>
<dbReference type="PATRIC" id="fig|1618344.3.peg.52"/>
<gene>
    <name evidence="9" type="primary">recJ</name>
    <name evidence="9" type="ORF">UU65_C0001G0050</name>
</gene>
<feature type="domain" description="DDH" evidence="6">
    <location>
        <begin position="80"/>
        <end position="231"/>
    </location>
</feature>